<dbReference type="KEGG" id="mfe:Mefer_0218"/>
<dbReference type="EMBL" id="CP001696">
    <property type="protein sequence ID" value="ACV24057.1"/>
    <property type="molecule type" value="Genomic_DNA"/>
</dbReference>
<feature type="transmembrane region" description="Helical" evidence="1">
    <location>
        <begin position="93"/>
        <end position="120"/>
    </location>
</feature>
<sequence>MIISKSNVSLLLLAFFIPFVFWMFWVKIKNEKWDIENKENRIAPLTFTLIYLSILTLFWKNIFIIIFLANVLVVLIITKFWKISMHCYGLSGMAYLVYAFTGDVFLSILYLILTIITGYARIYLNKHTPLQVIAGTVLGFLVNCCLLNFI</sequence>
<gene>
    <name evidence="2" type="ordered locus">Mefer_0218</name>
</gene>
<organism evidence="2 3">
    <name type="scientific">Methanocaldococcus fervens (strain DSM 4213 / JCM 15782 / AG86)</name>
    <name type="common">Methanococcus fervens</name>
    <dbReference type="NCBI Taxonomy" id="573064"/>
    <lineage>
        <taxon>Archaea</taxon>
        <taxon>Methanobacteriati</taxon>
        <taxon>Methanobacteriota</taxon>
        <taxon>Methanomada group</taxon>
        <taxon>Methanococci</taxon>
        <taxon>Methanococcales</taxon>
        <taxon>Methanocaldococcaceae</taxon>
        <taxon>Methanocaldococcus</taxon>
    </lineage>
</organism>
<dbReference type="AlphaFoldDB" id="C7P675"/>
<dbReference type="STRING" id="573064.Mefer_0218"/>
<dbReference type="InterPro" id="IPR036938">
    <property type="entry name" value="PAP2/HPO_sf"/>
</dbReference>
<keyword evidence="1" id="KW-0472">Membrane</keyword>
<reference evidence="2" key="1">
    <citation type="submission" date="2009-08" db="EMBL/GenBank/DDBJ databases">
        <title>Complete sequence of chromosome of Methanocaldococcus fervens AG86.</title>
        <authorList>
            <consortium name="US DOE Joint Genome Institute"/>
            <person name="Lucas S."/>
            <person name="Copeland A."/>
            <person name="Lapidus A."/>
            <person name="Glavina del Rio T."/>
            <person name="Tice H."/>
            <person name="Bruce D."/>
            <person name="Goodwin L."/>
            <person name="Pitluck S."/>
            <person name="Chertkov O."/>
            <person name="Detter J.C."/>
            <person name="Han C."/>
            <person name="Tapia R."/>
            <person name="Larimer F."/>
            <person name="Land M."/>
            <person name="Hauser L."/>
            <person name="Kyrpides N."/>
            <person name="Ovchinnikova G."/>
            <person name="Lupa-Sieprawska M."/>
            <person name="Whitman W.B."/>
        </authorList>
    </citation>
    <scope>NUCLEOTIDE SEQUENCE [LARGE SCALE GENOMIC DNA]</scope>
    <source>
        <strain evidence="2">AG86</strain>
    </source>
</reference>
<dbReference type="eggNOG" id="arCOG07501">
    <property type="taxonomic scope" value="Archaea"/>
</dbReference>
<dbReference type="Proteomes" id="UP000001495">
    <property type="component" value="Chromosome"/>
</dbReference>
<keyword evidence="1" id="KW-1133">Transmembrane helix</keyword>
<protein>
    <recommendedName>
        <fullName evidence="4">Phosphoesterase PA-phosphatase related</fullName>
    </recommendedName>
</protein>
<accession>C7P675</accession>
<feature type="transmembrane region" description="Helical" evidence="1">
    <location>
        <begin position="6"/>
        <end position="28"/>
    </location>
</feature>
<dbReference type="SUPFAM" id="SSF48317">
    <property type="entry name" value="Acid phosphatase/Vanadium-dependent haloperoxidase"/>
    <property type="match status" value="1"/>
</dbReference>
<proteinExistence type="predicted"/>
<dbReference type="HOGENOM" id="CLU_1521855_0_0_2"/>
<feature type="transmembrane region" description="Helical" evidence="1">
    <location>
        <begin position="132"/>
        <end position="149"/>
    </location>
</feature>
<dbReference type="Gene3D" id="1.20.144.10">
    <property type="entry name" value="Phosphatidic acid phosphatase type 2/haloperoxidase"/>
    <property type="match status" value="1"/>
</dbReference>
<dbReference type="CDD" id="cd01610">
    <property type="entry name" value="PAP2_like"/>
    <property type="match status" value="1"/>
</dbReference>
<evidence type="ECO:0000313" key="3">
    <source>
        <dbReference type="Proteomes" id="UP000001495"/>
    </source>
</evidence>
<evidence type="ECO:0000256" key="1">
    <source>
        <dbReference type="SAM" id="Phobius"/>
    </source>
</evidence>
<evidence type="ECO:0000313" key="2">
    <source>
        <dbReference type="EMBL" id="ACV24057.1"/>
    </source>
</evidence>
<keyword evidence="3" id="KW-1185">Reference proteome</keyword>
<evidence type="ECO:0008006" key="4">
    <source>
        <dbReference type="Google" id="ProtNLM"/>
    </source>
</evidence>
<name>C7P675_METFA</name>
<keyword evidence="1" id="KW-0812">Transmembrane</keyword>